<sequence length="112" mass="13283">MKRFDFRISLQENPPNNNENEIEEIFRFFSLNQIKFPLKLVKSNMDKTSKITKGKKLVMTTNRITQFTAILFADTGWMAEMKSFRECYEAEERENGSTIFCVSNEMKEEHKI</sequence>
<name>A0A1B0A0Z6_GLOPL</name>
<accession>A0A1B0A0Z6</accession>
<dbReference type="VEuPathDB" id="VectorBase:GPAI031123"/>
<proteinExistence type="predicted"/>
<dbReference type="AlphaFoldDB" id="A0A1B0A0Z6"/>
<dbReference type="EnsemblMetazoa" id="GPAI031123-RA">
    <property type="protein sequence ID" value="GPAI031123-PA"/>
    <property type="gene ID" value="GPAI031123"/>
</dbReference>
<reference evidence="2" key="1">
    <citation type="submission" date="2014-03" db="EMBL/GenBank/DDBJ databases">
        <authorList>
            <person name="Aksoy S."/>
            <person name="Warren W."/>
            <person name="Wilson R.K."/>
        </authorList>
    </citation>
    <scope>NUCLEOTIDE SEQUENCE [LARGE SCALE GENOMIC DNA]</scope>
    <source>
        <strain evidence="2">IAEA</strain>
    </source>
</reference>
<organism evidence="1 2">
    <name type="scientific">Glossina pallidipes</name>
    <name type="common">Tsetse fly</name>
    <dbReference type="NCBI Taxonomy" id="7398"/>
    <lineage>
        <taxon>Eukaryota</taxon>
        <taxon>Metazoa</taxon>
        <taxon>Ecdysozoa</taxon>
        <taxon>Arthropoda</taxon>
        <taxon>Hexapoda</taxon>
        <taxon>Insecta</taxon>
        <taxon>Pterygota</taxon>
        <taxon>Neoptera</taxon>
        <taxon>Endopterygota</taxon>
        <taxon>Diptera</taxon>
        <taxon>Brachycera</taxon>
        <taxon>Muscomorpha</taxon>
        <taxon>Hippoboscoidea</taxon>
        <taxon>Glossinidae</taxon>
        <taxon>Glossina</taxon>
    </lineage>
</organism>
<keyword evidence="2" id="KW-1185">Reference proteome</keyword>
<protein>
    <submittedName>
        <fullName evidence="1">Uncharacterized protein</fullName>
    </submittedName>
</protein>
<evidence type="ECO:0000313" key="1">
    <source>
        <dbReference type="EnsemblMetazoa" id="GPAI031123-PA"/>
    </source>
</evidence>
<evidence type="ECO:0000313" key="2">
    <source>
        <dbReference type="Proteomes" id="UP000092445"/>
    </source>
</evidence>
<reference evidence="1" key="2">
    <citation type="submission" date="2020-05" db="UniProtKB">
        <authorList>
            <consortium name="EnsemblMetazoa"/>
        </authorList>
    </citation>
    <scope>IDENTIFICATION</scope>
    <source>
        <strain evidence="1">IAEA</strain>
    </source>
</reference>
<dbReference type="Proteomes" id="UP000092445">
    <property type="component" value="Unassembled WGS sequence"/>
</dbReference>